<keyword evidence="1" id="KW-0812">Transmembrane</keyword>
<evidence type="ECO:0000313" key="3">
    <source>
        <dbReference type="Proteomes" id="UP000199334"/>
    </source>
</evidence>
<keyword evidence="1" id="KW-0472">Membrane</keyword>
<dbReference type="AlphaFoldDB" id="A0A1H0CG74"/>
<keyword evidence="1" id="KW-1133">Transmembrane helix</keyword>
<accession>A0A1H0CG74</accession>
<feature type="transmembrane region" description="Helical" evidence="1">
    <location>
        <begin position="31"/>
        <end position="48"/>
    </location>
</feature>
<name>A0A1H0CG74_9BACI</name>
<reference evidence="2 3" key="1">
    <citation type="submission" date="2016-10" db="EMBL/GenBank/DDBJ databases">
        <authorList>
            <person name="de Groot N.N."/>
        </authorList>
    </citation>
    <scope>NUCLEOTIDE SEQUENCE [LARGE SCALE GENOMIC DNA]</scope>
    <source>
        <strain evidence="2 3">CGMCC 1.3442</strain>
    </source>
</reference>
<evidence type="ECO:0000313" key="2">
    <source>
        <dbReference type="EMBL" id="SDN56781.1"/>
    </source>
</evidence>
<dbReference type="EMBL" id="FNIG01000006">
    <property type="protein sequence ID" value="SDN56781.1"/>
    <property type="molecule type" value="Genomic_DNA"/>
</dbReference>
<protein>
    <submittedName>
        <fullName evidence="2">Uncharacterized protein</fullName>
    </submittedName>
</protein>
<feature type="transmembrane region" description="Helical" evidence="1">
    <location>
        <begin position="6"/>
        <end position="24"/>
    </location>
</feature>
<evidence type="ECO:0000256" key="1">
    <source>
        <dbReference type="SAM" id="Phobius"/>
    </source>
</evidence>
<gene>
    <name evidence="2" type="ORF">SAMN05216498_2524</name>
</gene>
<organism evidence="2 3">
    <name type="scientific">Tenuibacillus multivorans</name>
    <dbReference type="NCBI Taxonomy" id="237069"/>
    <lineage>
        <taxon>Bacteria</taxon>
        <taxon>Bacillati</taxon>
        <taxon>Bacillota</taxon>
        <taxon>Bacilli</taxon>
        <taxon>Bacillales</taxon>
        <taxon>Bacillaceae</taxon>
        <taxon>Tenuibacillus</taxon>
    </lineage>
</organism>
<keyword evidence="3" id="KW-1185">Reference proteome</keyword>
<dbReference type="STRING" id="237069.SAMN05216498_2524"/>
<proteinExistence type="predicted"/>
<sequence length="49" mass="5378">MIITVQIILIIFVLLFGMGVIGAKEKEMQRNCTYIALTSIGALVLLLVL</sequence>
<dbReference type="Proteomes" id="UP000199334">
    <property type="component" value="Unassembled WGS sequence"/>
</dbReference>